<feature type="non-terminal residue" evidence="1">
    <location>
        <position position="72"/>
    </location>
</feature>
<reference evidence="1 2" key="1">
    <citation type="submission" date="2014-04" db="EMBL/GenBank/DDBJ databases">
        <authorList>
            <consortium name="DOE Joint Genome Institute"/>
            <person name="Kuo A."/>
            <person name="Kohler A."/>
            <person name="Costa M.D."/>
            <person name="Nagy L.G."/>
            <person name="Floudas D."/>
            <person name="Copeland A."/>
            <person name="Barry K.W."/>
            <person name="Cichocki N."/>
            <person name="Veneault-Fourrey C."/>
            <person name="LaButti K."/>
            <person name="Lindquist E.A."/>
            <person name="Lipzen A."/>
            <person name="Lundell T."/>
            <person name="Morin E."/>
            <person name="Murat C."/>
            <person name="Sun H."/>
            <person name="Tunlid A."/>
            <person name="Henrissat B."/>
            <person name="Grigoriev I.V."/>
            <person name="Hibbett D.S."/>
            <person name="Martin F."/>
            <person name="Nordberg H.P."/>
            <person name="Cantor M.N."/>
            <person name="Hua S.X."/>
        </authorList>
    </citation>
    <scope>NUCLEOTIDE SEQUENCE [LARGE SCALE GENOMIC DNA]</scope>
    <source>
        <strain evidence="1 2">Marx 270</strain>
    </source>
</reference>
<dbReference type="HOGENOM" id="CLU_2729262_0_0_1"/>
<sequence length="72" mass="8750">LGEYFREFQHIATFLGKRNCLSERERDTKFLQGFHMDFRNVLLQQLSLLHPQHYMDEPWASKEVYEEATFLL</sequence>
<keyword evidence="2" id="KW-1185">Reference proteome</keyword>
<proteinExistence type="predicted"/>
<organism evidence="1 2">
    <name type="scientific">Pisolithus tinctorius Marx 270</name>
    <dbReference type="NCBI Taxonomy" id="870435"/>
    <lineage>
        <taxon>Eukaryota</taxon>
        <taxon>Fungi</taxon>
        <taxon>Dikarya</taxon>
        <taxon>Basidiomycota</taxon>
        <taxon>Agaricomycotina</taxon>
        <taxon>Agaricomycetes</taxon>
        <taxon>Agaricomycetidae</taxon>
        <taxon>Boletales</taxon>
        <taxon>Sclerodermatineae</taxon>
        <taxon>Pisolithaceae</taxon>
        <taxon>Pisolithus</taxon>
    </lineage>
</organism>
<evidence type="ECO:0000313" key="1">
    <source>
        <dbReference type="EMBL" id="KIO11157.1"/>
    </source>
</evidence>
<evidence type="ECO:0000313" key="2">
    <source>
        <dbReference type="Proteomes" id="UP000054217"/>
    </source>
</evidence>
<dbReference type="OrthoDB" id="3195134at2759"/>
<protein>
    <submittedName>
        <fullName evidence="1">Uncharacterized protein</fullName>
    </submittedName>
</protein>
<reference evidence="2" key="2">
    <citation type="submission" date="2015-01" db="EMBL/GenBank/DDBJ databases">
        <title>Evolutionary Origins and Diversification of the Mycorrhizal Mutualists.</title>
        <authorList>
            <consortium name="DOE Joint Genome Institute"/>
            <consortium name="Mycorrhizal Genomics Consortium"/>
            <person name="Kohler A."/>
            <person name="Kuo A."/>
            <person name="Nagy L.G."/>
            <person name="Floudas D."/>
            <person name="Copeland A."/>
            <person name="Barry K.W."/>
            <person name="Cichocki N."/>
            <person name="Veneault-Fourrey C."/>
            <person name="LaButti K."/>
            <person name="Lindquist E.A."/>
            <person name="Lipzen A."/>
            <person name="Lundell T."/>
            <person name="Morin E."/>
            <person name="Murat C."/>
            <person name="Riley R."/>
            <person name="Ohm R."/>
            <person name="Sun H."/>
            <person name="Tunlid A."/>
            <person name="Henrissat B."/>
            <person name="Grigoriev I.V."/>
            <person name="Hibbett D.S."/>
            <person name="Martin F."/>
        </authorList>
    </citation>
    <scope>NUCLEOTIDE SEQUENCE [LARGE SCALE GENOMIC DNA]</scope>
    <source>
        <strain evidence="2">Marx 270</strain>
    </source>
</reference>
<accession>A0A0C3KNH5</accession>
<feature type="non-terminal residue" evidence="1">
    <location>
        <position position="1"/>
    </location>
</feature>
<dbReference type="InParanoid" id="A0A0C3KNH5"/>
<name>A0A0C3KNH5_PISTI</name>
<dbReference type="EMBL" id="KN831950">
    <property type="protein sequence ID" value="KIO11157.1"/>
    <property type="molecule type" value="Genomic_DNA"/>
</dbReference>
<dbReference type="Proteomes" id="UP000054217">
    <property type="component" value="Unassembled WGS sequence"/>
</dbReference>
<gene>
    <name evidence="1" type="ORF">M404DRAFT_39453</name>
</gene>
<dbReference type="STRING" id="870435.A0A0C3KNH5"/>
<dbReference type="AlphaFoldDB" id="A0A0C3KNH5"/>